<evidence type="ECO:0000313" key="4">
    <source>
        <dbReference type="EMBL" id="KAJ4315094.1"/>
    </source>
</evidence>
<evidence type="ECO:0000259" key="3">
    <source>
        <dbReference type="PROSITE" id="PS50048"/>
    </source>
</evidence>
<name>A0A9W9BJQ0_9HYPO</name>
<feature type="compositionally biased region" description="Basic and acidic residues" evidence="2">
    <location>
        <begin position="1"/>
        <end position="21"/>
    </location>
</feature>
<feature type="domain" description="Zn(2)-C6 fungal-type" evidence="3">
    <location>
        <begin position="41"/>
        <end position="71"/>
    </location>
</feature>
<dbReference type="InterPro" id="IPR053181">
    <property type="entry name" value="EcdB-like_regulator"/>
</dbReference>
<feature type="region of interest" description="Disordered" evidence="2">
    <location>
        <begin position="1"/>
        <end position="30"/>
    </location>
</feature>
<dbReference type="Gene3D" id="4.10.240.10">
    <property type="entry name" value="Zn(2)-C6 fungal-type DNA-binding domain"/>
    <property type="match status" value="1"/>
</dbReference>
<sequence length="617" mass="68964">MTPPKQAEHLEETSVDRDRPPGKRPAARGTAFYPRKRANAACQVCRARKTKCDNRKPSCSYCLSVGATCIQSPVDLSAFDPASLKILERLDELERLIKEPRAEQGLLGNEAVNASQQAFCQNEEMQSSTSSPARPIGDLNDIPLRSILPEKMESLLIWSVLAQHSPQESLQASPAQPRDSYSSPGCSPLSGIVDMDTQSVKMLLDNFFTHVHCKNPILEETATRQLVTSTMMEGIDWSANSCLALLVCALGKVATPLGPSPGSRPDTASYLEAQKLFHAAQKRIGTLMTQSDIIGAQCFFLSGVFLMCNFQPFEAWRFFSQALAACQTLPFLQKAHRGVSSGMDMAQPVADETQQEAVYWSSWKSEHELRSELMLPDFNKSHHSSSNLYPPFFPTPPHPLDSTKTTDSDRQRASWLFYLAEISLRRLYSRIANEILELHRSSASNLEFLKDLAVRVPDYETQAHQWAGSLPPELSLSRPPSEDNVCTFVLRGHLVNFFEAIYWAFVMAHFNALERGLLLDLPGKEYADKGLEYHVIRVQVNQVGLLHRHHGTWLMIRACVRSAVILLGGRVLGATMPRGWHEAVQKIMYLLGSWEDEAPELSARRAFLQGLMMSFDS</sequence>
<protein>
    <submittedName>
        <fullName evidence="4">Zcf27p</fullName>
    </submittedName>
</protein>
<dbReference type="PROSITE" id="PS00463">
    <property type="entry name" value="ZN2_CY6_FUNGAL_1"/>
    <property type="match status" value="1"/>
</dbReference>
<keyword evidence="1" id="KW-0539">Nucleus</keyword>
<dbReference type="CDD" id="cd12148">
    <property type="entry name" value="fungal_TF_MHR"/>
    <property type="match status" value="1"/>
</dbReference>
<dbReference type="CDD" id="cd00067">
    <property type="entry name" value="GAL4"/>
    <property type="match status" value="1"/>
</dbReference>
<dbReference type="AlphaFoldDB" id="A0A9W9BJQ0"/>
<evidence type="ECO:0000313" key="5">
    <source>
        <dbReference type="Proteomes" id="UP001140502"/>
    </source>
</evidence>
<proteinExistence type="predicted"/>
<evidence type="ECO:0000256" key="2">
    <source>
        <dbReference type="SAM" id="MobiDB-lite"/>
    </source>
</evidence>
<dbReference type="Pfam" id="PF00172">
    <property type="entry name" value="Zn_clus"/>
    <property type="match status" value="1"/>
</dbReference>
<comment type="caution">
    <text evidence="4">The sequence shown here is derived from an EMBL/GenBank/DDBJ whole genome shotgun (WGS) entry which is preliminary data.</text>
</comment>
<evidence type="ECO:0000256" key="1">
    <source>
        <dbReference type="ARBA" id="ARBA00023242"/>
    </source>
</evidence>
<dbReference type="GO" id="GO:0000981">
    <property type="term" value="F:DNA-binding transcription factor activity, RNA polymerase II-specific"/>
    <property type="evidence" value="ECO:0007669"/>
    <property type="project" value="InterPro"/>
</dbReference>
<dbReference type="EMBL" id="JAPEUR010000212">
    <property type="protein sequence ID" value="KAJ4315094.1"/>
    <property type="molecule type" value="Genomic_DNA"/>
</dbReference>
<dbReference type="InterPro" id="IPR001138">
    <property type="entry name" value="Zn2Cys6_DnaBD"/>
</dbReference>
<dbReference type="OrthoDB" id="4356994at2759"/>
<gene>
    <name evidence="4" type="primary">ZCF27</name>
    <name evidence="4" type="ORF">N0V84_008542</name>
</gene>
<dbReference type="PROSITE" id="PS50048">
    <property type="entry name" value="ZN2_CY6_FUNGAL_2"/>
    <property type="match status" value="1"/>
</dbReference>
<keyword evidence="5" id="KW-1185">Reference proteome</keyword>
<reference evidence="4" key="1">
    <citation type="submission" date="2022-10" db="EMBL/GenBank/DDBJ databases">
        <title>Tapping the CABI collections for fungal endophytes: first genome assemblies for Collariella, Neodidymelliopsis, Ascochyta clinopodiicola, Didymella pomorum, Didymosphaeria variabile, Neocosmospora piperis and Neocucurbitaria cava.</title>
        <authorList>
            <person name="Hill R."/>
        </authorList>
    </citation>
    <scope>NUCLEOTIDE SEQUENCE</scope>
    <source>
        <strain evidence="4">IMI 366586</strain>
    </source>
</reference>
<dbReference type="SMART" id="SM00066">
    <property type="entry name" value="GAL4"/>
    <property type="match status" value="1"/>
</dbReference>
<dbReference type="PANTHER" id="PTHR47785">
    <property type="entry name" value="ZN(II)2CYS6 TRANSCRIPTION FACTOR (EUROFUNG)-RELATED-RELATED"/>
    <property type="match status" value="1"/>
</dbReference>
<organism evidence="4 5">
    <name type="scientific">Fusarium piperis</name>
    <dbReference type="NCBI Taxonomy" id="1435070"/>
    <lineage>
        <taxon>Eukaryota</taxon>
        <taxon>Fungi</taxon>
        <taxon>Dikarya</taxon>
        <taxon>Ascomycota</taxon>
        <taxon>Pezizomycotina</taxon>
        <taxon>Sordariomycetes</taxon>
        <taxon>Hypocreomycetidae</taxon>
        <taxon>Hypocreales</taxon>
        <taxon>Nectriaceae</taxon>
        <taxon>Fusarium</taxon>
        <taxon>Fusarium solani species complex</taxon>
    </lineage>
</organism>
<dbReference type="Proteomes" id="UP001140502">
    <property type="component" value="Unassembled WGS sequence"/>
</dbReference>
<accession>A0A9W9BJQ0</accession>
<dbReference type="GO" id="GO:0008270">
    <property type="term" value="F:zinc ion binding"/>
    <property type="evidence" value="ECO:0007669"/>
    <property type="project" value="InterPro"/>
</dbReference>
<dbReference type="InterPro" id="IPR036864">
    <property type="entry name" value="Zn2-C6_fun-type_DNA-bd_sf"/>
</dbReference>
<dbReference type="SUPFAM" id="SSF57701">
    <property type="entry name" value="Zn2/Cys6 DNA-binding domain"/>
    <property type="match status" value="1"/>
</dbReference>
<dbReference type="PANTHER" id="PTHR47785:SF7">
    <property type="entry name" value="ZN(II)2CYS6 TRANSCRIPTION FACTOR (EUROFUNG)"/>
    <property type="match status" value="1"/>
</dbReference>